<reference evidence="1" key="1">
    <citation type="submission" date="2019-08" db="EMBL/GenBank/DDBJ databases">
        <authorList>
            <person name="Kucharzyk K."/>
            <person name="Murdoch R.W."/>
            <person name="Higgins S."/>
            <person name="Loffler F."/>
        </authorList>
    </citation>
    <scope>NUCLEOTIDE SEQUENCE</scope>
</reference>
<comment type="caution">
    <text evidence="1">The sequence shown here is derived from an EMBL/GenBank/DDBJ whole genome shotgun (WGS) entry which is preliminary data.</text>
</comment>
<protein>
    <submittedName>
        <fullName evidence="1">Uncharacterized protein</fullName>
    </submittedName>
</protein>
<organism evidence="1">
    <name type="scientific">bioreactor metagenome</name>
    <dbReference type="NCBI Taxonomy" id="1076179"/>
    <lineage>
        <taxon>unclassified sequences</taxon>
        <taxon>metagenomes</taxon>
        <taxon>ecological metagenomes</taxon>
    </lineage>
</organism>
<sequence>MKRKTGSKKLCNSFSTGGGGHHFEAHVQAAFVALMLSGGVAPCLPCWPIVEVKLQGKIDGYDTDDCIVTVENPSTRERRKLLCQMKHSISITQSSSEFSEVIQSAWNDFNNPRIFTKDKDRIALISGPLSAVDEHNVQWLLNSAKDSKTSIEEFFRNVEQANFSPPESEKKLDVFRYHLAAANGGIELSKKELYSFLAHFFLLDYDLGNEYGVSLSLLHSHIAQFQQQDPQIIWARIVEVVQTFNQYAGTIKQDNFPEDLLEVFKQKGIERVPDDLQVSPEKNFFDWDRCSEPVYLALAVLIGAWNDKNSNDLQAASSVLGISYEEWTHKAQKLLVCSGSPLTLKNGIWRVRDRTRLWETLGSYILDRNLDAFQTVAVRVLKDRDPAFELPVKERYAAGIYGKVPVFSDELRKGIAEGVALLGSRPEKCSNCSQYKAERTATLVVRELFSDAEWVLWGSLNRLLPDLAEASPLEFLNAVAKALRSWPCPFDELFAQEGDGIYGGNYLTGLLWALEGLAWDKDFFVQVCTLLGELAGRDPGGQWDNRPSNSLATVMLPWRPHTLAPFEKRQVAVKTLLRDCPDVGWKLLLNLLPDQIQTTSGSHRPRWRMIIPDDREITHEEYWQQVTFYGKLAVEAAGNNTARLSQLIDVFDRLPQPAFEDLLDVLASDGIDGLPEDQRLVLWDHLTKLIRKHRRCSEASWALPDELLNRIESVGDRLAPDDLFNLYQPLFSEYDSDLYDEKGGWEEQQRKIYEKRQFAVGELLRKYGTDGLIRFAETVRFPEQVGDALGIIGDESVERFLFPGFLDAGKEKRNALLRGFILGRYRSRGWEWCDTVDRTEWSSEQIARFLVCLPFEKEAWDRALLWLGEKEGEYWSLTSANPYGTKGDLSAAIDKLIEYGRPNAAIECFYIMRYFNQPFNIDQCVQVLLMAPSSDEPVHAVKADSIVELIRFLQSEPSENPETLICIEWAYLPLLNHYRGAEPRFLEQKLADDAVFFCDLIKKAYRSKNGEEPVKEEPEEVRAMALNAWKLLHEWKRPPGLRGDGSFCPEQFDEWLEQVKTISAESGHLEVALHYVGEVLIHAPVDPGGLWIHRTVAAALDSRDAEDMRSGFRTGAYNSRGAHWFDPTGKPEKELAAQYSRKAEETENAGFPWFAVTLRELAGEYEREAASIIADAQLRESE</sequence>
<accession>A0A644WJP4</accession>
<proteinExistence type="predicted"/>
<name>A0A644WJP4_9ZZZZ</name>
<gene>
    <name evidence="1" type="ORF">SDC9_50279</name>
</gene>
<dbReference type="AlphaFoldDB" id="A0A644WJP4"/>
<dbReference type="EMBL" id="VSSQ01001001">
    <property type="protein sequence ID" value="MPM04012.1"/>
    <property type="molecule type" value="Genomic_DNA"/>
</dbReference>
<evidence type="ECO:0000313" key="1">
    <source>
        <dbReference type="EMBL" id="MPM04012.1"/>
    </source>
</evidence>